<dbReference type="InterPro" id="IPR001202">
    <property type="entry name" value="WW_dom"/>
</dbReference>
<dbReference type="SUPFAM" id="SSF51045">
    <property type="entry name" value="WW domain"/>
    <property type="match status" value="1"/>
</dbReference>
<proteinExistence type="predicted"/>
<dbReference type="EMBL" id="MN739318">
    <property type="protein sequence ID" value="QHS98522.1"/>
    <property type="molecule type" value="Genomic_DNA"/>
</dbReference>
<evidence type="ECO:0000259" key="1">
    <source>
        <dbReference type="PROSITE" id="PS50020"/>
    </source>
</evidence>
<dbReference type="Gene3D" id="2.20.70.10">
    <property type="match status" value="1"/>
</dbReference>
<accession>A0A6C0C2J0</accession>
<dbReference type="InterPro" id="IPR036020">
    <property type="entry name" value="WW_dom_sf"/>
</dbReference>
<feature type="domain" description="WW" evidence="1">
    <location>
        <begin position="50"/>
        <end position="78"/>
    </location>
</feature>
<evidence type="ECO:0000313" key="2">
    <source>
        <dbReference type="EMBL" id="QHS98522.1"/>
    </source>
</evidence>
<organism evidence="2">
    <name type="scientific">viral metagenome</name>
    <dbReference type="NCBI Taxonomy" id="1070528"/>
    <lineage>
        <taxon>unclassified sequences</taxon>
        <taxon>metagenomes</taxon>
        <taxon>organismal metagenomes</taxon>
    </lineage>
</organism>
<dbReference type="PROSITE" id="PS50020">
    <property type="entry name" value="WW_DOMAIN_2"/>
    <property type="match status" value="1"/>
</dbReference>
<dbReference type="AlphaFoldDB" id="A0A6C0C2J0"/>
<name>A0A6C0C2J0_9ZZZZ</name>
<dbReference type="CDD" id="cd00201">
    <property type="entry name" value="WW"/>
    <property type="match status" value="1"/>
</dbReference>
<reference evidence="2" key="1">
    <citation type="journal article" date="2020" name="Nature">
        <title>Giant virus diversity and host interactions through global metagenomics.</title>
        <authorList>
            <person name="Schulz F."/>
            <person name="Roux S."/>
            <person name="Paez-Espino D."/>
            <person name="Jungbluth S."/>
            <person name="Walsh D.A."/>
            <person name="Denef V.J."/>
            <person name="McMahon K.D."/>
            <person name="Konstantinidis K.T."/>
            <person name="Eloe-Fadrosh E.A."/>
            <person name="Kyrpides N.C."/>
            <person name="Woyke T."/>
        </authorList>
    </citation>
    <scope>NUCLEOTIDE SEQUENCE</scope>
    <source>
        <strain evidence="2">GVMAG-M-3300020185-18</strain>
    </source>
</reference>
<sequence length="85" mass="10087">MFKKFFYFLLLAVPALSQLSAPCSRNCQEINQVGVNFPSRTEVAVMDQCGWFPVKYDTGTFYYHNRETRENQWEMPYCESELQEQ</sequence>
<dbReference type="PROSITE" id="PS01159">
    <property type="entry name" value="WW_DOMAIN_1"/>
    <property type="match status" value="1"/>
</dbReference>
<protein>
    <recommendedName>
        <fullName evidence="1">WW domain-containing protein</fullName>
    </recommendedName>
</protein>